<organism evidence="1 2">
    <name type="scientific">Ophiocordyceps australis</name>
    <dbReference type="NCBI Taxonomy" id="1399860"/>
    <lineage>
        <taxon>Eukaryota</taxon>
        <taxon>Fungi</taxon>
        <taxon>Dikarya</taxon>
        <taxon>Ascomycota</taxon>
        <taxon>Pezizomycotina</taxon>
        <taxon>Sordariomycetes</taxon>
        <taxon>Hypocreomycetidae</taxon>
        <taxon>Hypocreales</taxon>
        <taxon>Ophiocordycipitaceae</taxon>
        <taxon>Ophiocordyceps</taxon>
    </lineage>
</organism>
<dbReference type="AlphaFoldDB" id="A0A2C5XLY1"/>
<protein>
    <submittedName>
        <fullName evidence="1">Uncharacterized protein</fullName>
    </submittedName>
</protein>
<dbReference type="EMBL" id="NJET01000006">
    <property type="protein sequence ID" value="PHH66688.1"/>
    <property type="molecule type" value="Genomic_DNA"/>
</dbReference>
<keyword evidence="2" id="KW-1185">Reference proteome</keyword>
<dbReference type="Proteomes" id="UP000226192">
    <property type="component" value="Unassembled WGS sequence"/>
</dbReference>
<reference evidence="1 2" key="1">
    <citation type="submission" date="2017-06" db="EMBL/GenBank/DDBJ databases">
        <title>Ant-infecting Ophiocordyceps genomes reveal a high diversity of potential behavioral manipulation genes and a possible major role for enterotoxins.</title>
        <authorList>
            <person name="De Bekker C."/>
            <person name="Evans H.C."/>
            <person name="Brachmann A."/>
            <person name="Hughes D.P."/>
        </authorList>
    </citation>
    <scope>NUCLEOTIDE SEQUENCE [LARGE SCALE GENOMIC DNA]</scope>
    <source>
        <strain evidence="1 2">Map64</strain>
    </source>
</reference>
<dbReference type="OrthoDB" id="4636359at2759"/>
<sequence length="199" mass="22794">MDIFSVLPSELRLEILEHTTQQSDIDNTIRASPAMLRTSIQFPLAIRRQCLRTNFPGSLLYTAKAVVVIHGLMTGMASWSPQDKEAFFSRIYSQQEKLPYCFDRLDADIVGRLEKLYDDICLNVDVMLGPLRPVIKISVDRVSASLSYEHFQKPKDNRLEAMPNKLRVVHVRDLLTLELSTLKLWSLSILREIKTTTDS</sequence>
<name>A0A2C5XLY1_9HYPO</name>
<proteinExistence type="predicted"/>
<accession>A0A2C5XLY1</accession>
<gene>
    <name evidence="1" type="ORF">CDD81_6525</name>
</gene>
<evidence type="ECO:0000313" key="1">
    <source>
        <dbReference type="EMBL" id="PHH66688.1"/>
    </source>
</evidence>
<evidence type="ECO:0000313" key="2">
    <source>
        <dbReference type="Proteomes" id="UP000226192"/>
    </source>
</evidence>
<comment type="caution">
    <text evidence="1">The sequence shown here is derived from an EMBL/GenBank/DDBJ whole genome shotgun (WGS) entry which is preliminary data.</text>
</comment>